<proteinExistence type="predicted"/>
<dbReference type="EMBL" id="JAVDVW010000001">
    <property type="protein sequence ID" value="MDR7097928.1"/>
    <property type="molecule type" value="Genomic_DNA"/>
</dbReference>
<evidence type="ECO:0000313" key="1">
    <source>
        <dbReference type="EMBL" id="MDR7097928.1"/>
    </source>
</evidence>
<dbReference type="RefSeq" id="WP_310051248.1">
    <property type="nucleotide sequence ID" value="NZ_JAVDVW010000001.1"/>
</dbReference>
<name>A0ABU1VKV8_9GAMM</name>
<dbReference type="SUPFAM" id="SSF54637">
    <property type="entry name" value="Thioesterase/thiol ester dehydrase-isomerase"/>
    <property type="match status" value="1"/>
</dbReference>
<gene>
    <name evidence="1" type="ORF">J2X04_000275</name>
</gene>
<dbReference type="InterPro" id="IPR027961">
    <property type="entry name" value="DUF4442"/>
</dbReference>
<comment type="caution">
    <text evidence="1">The sequence shown here is derived from an EMBL/GenBank/DDBJ whole genome shotgun (WGS) entry which is preliminary data.</text>
</comment>
<dbReference type="Gene3D" id="3.10.129.10">
    <property type="entry name" value="Hotdog Thioesterase"/>
    <property type="match status" value="1"/>
</dbReference>
<protein>
    <submittedName>
        <fullName evidence="1">Acyl-coenzyme A thioesterase PaaI-like protein</fullName>
    </submittedName>
</protein>
<reference evidence="1 2" key="1">
    <citation type="submission" date="2023-07" db="EMBL/GenBank/DDBJ databases">
        <title>Sorghum-associated microbial communities from plants grown in Nebraska, USA.</title>
        <authorList>
            <person name="Schachtman D."/>
        </authorList>
    </citation>
    <scope>NUCLEOTIDE SEQUENCE [LARGE SCALE GENOMIC DNA]</scope>
    <source>
        <strain evidence="1 2">BE187</strain>
    </source>
</reference>
<dbReference type="Pfam" id="PF14539">
    <property type="entry name" value="DUF4442"/>
    <property type="match status" value="1"/>
</dbReference>
<sequence>MAASVLSMYRRLSRWPGGRWLFSRAVCWRAPYFATIAPRFTALEPGRCEVEIPDRRRVHNHLGTVHAIALCNLAELSAGVMTEASLPASMRWIPKGMTVEYLKKARGTLHAVAAPEIAIKDAASGYDLPVLVSVRDAAGEEVFRARIMMWLSPKSHRQDSAHRQ</sequence>
<dbReference type="InterPro" id="IPR029069">
    <property type="entry name" value="HotDog_dom_sf"/>
</dbReference>
<keyword evidence="2" id="KW-1185">Reference proteome</keyword>
<evidence type="ECO:0000313" key="2">
    <source>
        <dbReference type="Proteomes" id="UP001267878"/>
    </source>
</evidence>
<dbReference type="CDD" id="cd03443">
    <property type="entry name" value="PaaI_thioesterase"/>
    <property type="match status" value="1"/>
</dbReference>
<accession>A0ABU1VKV8</accession>
<dbReference type="Proteomes" id="UP001267878">
    <property type="component" value="Unassembled WGS sequence"/>
</dbReference>
<organism evidence="1 2">
    <name type="scientific">Agrilutibacter niabensis</name>
    <dbReference type="NCBI Taxonomy" id="380628"/>
    <lineage>
        <taxon>Bacteria</taxon>
        <taxon>Pseudomonadati</taxon>
        <taxon>Pseudomonadota</taxon>
        <taxon>Gammaproteobacteria</taxon>
        <taxon>Lysobacterales</taxon>
        <taxon>Lysobacteraceae</taxon>
        <taxon>Agrilutibacter</taxon>
    </lineage>
</organism>